<evidence type="ECO:0000256" key="3">
    <source>
        <dbReference type="ARBA" id="ARBA00022605"/>
    </source>
</evidence>
<sequence>MNGLGGLGGLWRQWREDVGCVFERDPAARGLAETLLTYPGIHALLWHRLSHKLWRANWRFAARLLAFAGRFLTHVDIHPGATIGRRLFIDHGAGVVIGETAEIGDDVTLYHGVTLGGTSWNKAKRHPTLGNNVLVGAGAKILGPIVLGDNVRVGANSVVVKDVPPCCTVVGIPGRVVQRKGLKLQNPYGIDLDHHEIPDPVGKALACLLERVDELEQRLAARGPGHDCDECEAESVCEPTPLYPRKQAAGA</sequence>
<organism evidence="7 8">
    <name type="scientific">Methylogaea oryzae</name>
    <dbReference type="NCBI Taxonomy" id="1295382"/>
    <lineage>
        <taxon>Bacteria</taxon>
        <taxon>Pseudomonadati</taxon>
        <taxon>Pseudomonadota</taxon>
        <taxon>Gammaproteobacteria</taxon>
        <taxon>Methylococcales</taxon>
        <taxon>Methylococcaceae</taxon>
        <taxon>Methylogaea</taxon>
    </lineage>
</organism>
<keyword evidence="4" id="KW-0808">Transferase</keyword>
<dbReference type="FunFam" id="2.160.10.10:FF:000007">
    <property type="entry name" value="Serine acetyltransferase"/>
    <property type="match status" value="1"/>
</dbReference>
<dbReference type="NCBIfam" id="TIGR01172">
    <property type="entry name" value="cysE"/>
    <property type="match status" value="1"/>
</dbReference>
<evidence type="ECO:0000256" key="5">
    <source>
        <dbReference type="ARBA" id="ARBA00023315"/>
    </source>
</evidence>
<dbReference type="PROSITE" id="PS00101">
    <property type="entry name" value="HEXAPEP_TRANSFERASES"/>
    <property type="match status" value="1"/>
</dbReference>
<protein>
    <recommendedName>
        <fullName evidence="2">serine O-acetyltransferase</fullName>
        <ecNumber evidence="2">2.3.1.30</ecNumber>
    </recommendedName>
</protein>
<dbReference type="GO" id="GO:0006535">
    <property type="term" value="P:cysteine biosynthetic process from serine"/>
    <property type="evidence" value="ECO:0007669"/>
    <property type="project" value="InterPro"/>
</dbReference>
<evidence type="ECO:0000313" key="7">
    <source>
        <dbReference type="EMBL" id="BBL72074.1"/>
    </source>
</evidence>
<dbReference type="NCBIfam" id="NF041874">
    <property type="entry name" value="EPS_EpsC"/>
    <property type="match status" value="1"/>
</dbReference>
<keyword evidence="3" id="KW-0028">Amino-acid biosynthesis</keyword>
<dbReference type="EC" id="2.3.1.30" evidence="2"/>
<dbReference type="InterPro" id="IPR053376">
    <property type="entry name" value="Serine_acetyltransferase"/>
</dbReference>
<comment type="similarity">
    <text evidence="1">Belongs to the transferase hexapeptide repeat family.</text>
</comment>
<evidence type="ECO:0000313" key="8">
    <source>
        <dbReference type="Proteomes" id="UP000824988"/>
    </source>
</evidence>
<evidence type="ECO:0000256" key="4">
    <source>
        <dbReference type="ARBA" id="ARBA00022679"/>
    </source>
</evidence>
<dbReference type="RefSeq" id="WP_221047351.1">
    <property type="nucleotide sequence ID" value="NZ_AP019782.1"/>
</dbReference>
<dbReference type="AlphaFoldDB" id="A0A8D5AKR2"/>
<name>A0A8D5AKR2_9GAMM</name>
<dbReference type="InterPro" id="IPR005881">
    <property type="entry name" value="Ser_O-AcTrfase"/>
</dbReference>
<dbReference type="EMBL" id="AP019782">
    <property type="protein sequence ID" value="BBL72074.1"/>
    <property type="molecule type" value="Genomic_DNA"/>
</dbReference>
<dbReference type="Pfam" id="PF00132">
    <property type="entry name" value="Hexapep"/>
    <property type="match status" value="1"/>
</dbReference>
<gene>
    <name evidence="7" type="ORF">MoryE10_26800</name>
</gene>
<comment type="catalytic activity">
    <reaction evidence="6">
        <text>L-serine + acetyl-CoA = O-acetyl-L-serine + CoA</text>
        <dbReference type="Rhea" id="RHEA:24560"/>
        <dbReference type="ChEBI" id="CHEBI:33384"/>
        <dbReference type="ChEBI" id="CHEBI:57287"/>
        <dbReference type="ChEBI" id="CHEBI:57288"/>
        <dbReference type="ChEBI" id="CHEBI:58340"/>
        <dbReference type="EC" id="2.3.1.30"/>
    </reaction>
</comment>
<reference evidence="7" key="1">
    <citation type="submission" date="2019-06" db="EMBL/GenBank/DDBJ databases">
        <title>Complete genome sequence of Methylogaea oryzae strain JCM16910.</title>
        <authorList>
            <person name="Asakawa S."/>
        </authorList>
    </citation>
    <scope>NUCLEOTIDE SEQUENCE</scope>
    <source>
        <strain evidence="7">E10</strain>
    </source>
</reference>
<dbReference type="GO" id="GO:0009001">
    <property type="term" value="F:serine O-acetyltransferase activity"/>
    <property type="evidence" value="ECO:0007669"/>
    <property type="project" value="UniProtKB-EC"/>
</dbReference>
<evidence type="ECO:0000256" key="1">
    <source>
        <dbReference type="ARBA" id="ARBA00007274"/>
    </source>
</evidence>
<dbReference type="Proteomes" id="UP000824988">
    <property type="component" value="Chromosome"/>
</dbReference>
<evidence type="ECO:0000256" key="2">
    <source>
        <dbReference type="ARBA" id="ARBA00013266"/>
    </source>
</evidence>
<dbReference type="InterPro" id="IPR018357">
    <property type="entry name" value="Hexapep_transf_CS"/>
</dbReference>
<proteinExistence type="inferred from homology"/>
<dbReference type="InterPro" id="IPR001451">
    <property type="entry name" value="Hexapep"/>
</dbReference>
<accession>A0A8D5AKR2</accession>
<keyword evidence="8" id="KW-1185">Reference proteome</keyword>
<dbReference type="GO" id="GO:0005737">
    <property type="term" value="C:cytoplasm"/>
    <property type="evidence" value="ECO:0007669"/>
    <property type="project" value="InterPro"/>
</dbReference>
<dbReference type="KEGG" id="moz:MoryE10_26800"/>
<keyword evidence="5" id="KW-0012">Acyltransferase</keyword>
<dbReference type="CDD" id="cd03354">
    <property type="entry name" value="LbH_SAT"/>
    <property type="match status" value="1"/>
</dbReference>
<dbReference type="InterPro" id="IPR045304">
    <property type="entry name" value="LbH_SAT"/>
</dbReference>
<evidence type="ECO:0000256" key="6">
    <source>
        <dbReference type="ARBA" id="ARBA00049486"/>
    </source>
</evidence>
<dbReference type="PANTHER" id="PTHR42811">
    <property type="entry name" value="SERINE ACETYLTRANSFERASE"/>
    <property type="match status" value="1"/>
</dbReference>